<reference evidence="1 2" key="1">
    <citation type="submission" date="2018-06" db="EMBL/GenBank/DDBJ databases">
        <authorList>
            <consortium name="Pathogen Informatics"/>
            <person name="Doyle S."/>
        </authorList>
    </citation>
    <scope>NUCLEOTIDE SEQUENCE [LARGE SCALE GENOMIC DNA]</scope>
    <source>
        <strain evidence="1 2">NCTC9962</strain>
    </source>
</reference>
<accession>A0A377B0Z5</accession>
<organism evidence="1 2">
    <name type="scientific">Escherichia coli</name>
    <dbReference type="NCBI Taxonomy" id="562"/>
    <lineage>
        <taxon>Bacteria</taxon>
        <taxon>Pseudomonadati</taxon>
        <taxon>Pseudomonadota</taxon>
        <taxon>Gammaproteobacteria</taxon>
        <taxon>Enterobacterales</taxon>
        <taxon>Enterobacteriaceae</taxon>
        <taxon>Escherichia</taxon>
    </lineage>
</organism>
<name>A0A377B0Z5_ECOLX</name>
<dbReference type="Proteomes" id="UP000254052">
    <property type="component" value="Unassembled WGS sequence"/>
</dbReference>
<dbReference type="GO" id="GO:0016829">
    <property type="term" value="F:lyase activity"/>
    <property type="evidence" value="ECO:0007669"/>
    <property type="project" value="UniProtKB-KW"/>
</dbReference>
<dbReference type="PANTHER" id="PTHR40599:SF2">
    <property type="entry name" value="[CITRATE [PRO-3S]-LYASE] LIGASE"/>
    <property type="match status" value="1"/>
</dbReference>
<dbReference type="PANTHER" id="PTHR40599">
    <property type="entry name" value="[CITRATE [PRO-3S]-LYASE] LIGASE"/>
    <property type="match status" value="1"/>
</dbReference>
<dbReference type="AlphaFoldDB" id="A0A377B0Z5"/>
<dbReference type="EMBL" id="UGED01000007">
    <property type="protein sequence ID" value="STL42877.1"/>
    <property type="molecule type" value="Genomic_DNA"/>
</dbReference>
<protein>
    <submittedName>
        <fullName evidence="1">Citrate lyase synthetase</fullName>
    </submittedName>
</protein>
<dbReference type="GO" id="GO:0008771">
    <property type="term" value="F:[citrate (pro-3S)-lyase] ligase activity"/>
    <property type="evidence" value="ECO:0007669"/>
    <property type="project" value="InterPro"/>
</dbReference>
<sequence>MFGNDIFTRVKRSENKKMAEIAQFLHENDLSVDTTVEVFITVTRDESLSRAVELPEILLNALLSVNPFAVKDWR</sequence>
<evidence type="ECO:0000313" key="1">
    <source>
        <dbReference type="EMBL" id="STL42877.1"/>
    </source>
</evidence>
<evidence type="ECO:0000313" key="2">
    <source>
        <dbReference type="Proteomes" id="UP000254052"/>
    </source>
</evidence>
<dbReference type="InterPro" id="IPR005216">
    <property type="entry name" value="Citrate_lyase_ligase"/>
</dbReference>
<proteinExistence type="predicted"/>
<gene>
    <name evidence="1" type="primary">citC_2</name>
    <name evidence="1" type="ORF">NCTC9962_02941</name>
</gene>
<keyword evidence="1" id="KW-0456">Lyase</keyword>